<accession>A0ABU8ACN4</accession>
<dbReference type="SMART" id="SM00091">
    <property type="entry name" value="PAS"/>
    <property type="match status" value="1"/>
</dbReference>
<dbReference type="InterPro" id="IPR000014">
    <property type="entry name" value="PAS"/>
</dbReference>
<dbReference type="Gene3D" id="3.30.450.20">
    <property type="entry name" value="PAS domain"/>
    <property type="match status" value="1"/>
</dbReference>
<dbReference type="PROSITE" id="PS50112">
    <property type="entry name" value="PAS"/>
    <property type="match status" value="1"/>
</dbReference>
<dbReference type="SUPFAM" id="SSF55781">
    <property type="entry name" value="GAF domain-like"/>
    <property type="match status" value="1"/>
</dbReference>
<dbReference type="InterPro" id="IPR029016">
    <property type="entry name" value="GAF-like_dom_sf"/>
</dbReference>
<dbReference type="SUPFAM" id="SSF55785">
    <property type="entry name" value="PYP-like sensor domain (PAS domain)"/>
    <property type="match status" value="1"/>
</dbReference>
<evidence type="ECO:0000256" key="1">
    <source>
        <dbReference type="SAM" id="MobiDB-lite"/>
    </source>
</evidence>
<organism evidence="3 4">
    <name type="scientific">Streptomyces silvae</name>
    <dbReference type="NCBI Taxonomy" id="2803812"/>
    <lineage>
        <taxon>Bacteria</taxon>
        <taxon>Bacillati</taxon>
        <taxon>Actinomycetota</taxon>
        <taxon>Actinomycetes</taxon>
        <taxon>Kitasatosporales</taxon>
        <taxon>Streptomycetaceae</taxon>
        <taxon>Streptomyces</taxon>
    </lineage>
</organism>
<dbReference type="NCBIfam" id="TIGR00229">
    <property type="entry name" value="sensory_box"/>
    <property type="match status" value="1"/>
</dbReference>
<reference evidence="3 4" key="1">
    <citation type="submission" date="2023-04" db="EMBL/GenBank/DDBJ databases">
        <title>Genomic diversity of scab-causing Streptomyces spp. in the province of Quebec, Canada.</title>
        <authorList>
            <person name="Biessy A."/>
            <person name="Cadieux M."/>
            <person name="Ciotola M."/>
            <person name="Filion M."/>
        </authorList>
    </citation>
    <scope>NUCLEOTIDE SEQUENCE [LARGE SCALE GENOMIC DNA]</scope>
    <source>
        <strain evidence="3 4">B21-103</strain>
    </source>
</reference>
<feature type="region of interest" description="Disordered" evidence="1">
    <location>
        <begin position="141"/>
        <end position="167"/>
    </location>
</feature>
<dbReference type="Proteomes" id="UP001382181">
    <property type="component" value="Unassembled WGS sequence"/>
</dbReference>
<evidence type="ECO:0000313" key="4">
    <source>
        <dbReference type="Proteomes" id="UP001382181"/>
    </source>
</evidence>
<name>A0ABU8ACN4_9ACTN</name>
<proteinExistence type="predicted"/>
<dbReference type="InterPro" id="IPR035965">
    <property type="entry name" value="PAS-like_dom_sf"/>
</dbReference>
<evidence type="ECO:0000313" key="3">
    <source>
        <dbReference type="EMBL" id="MEH0564142.1"/>
    </source>
</evidence>
<protein>
    <submittedName>
        <fullName evidence="3">PAS domain-containing protein</fullName>
    </submittedName>
</protein>
<dbReference type="Gene3D" id="3.30.450.40">
    <property type="match status" value="1"/>
</dbReference>
<dbReference type="InterPro" id="IPR013656">
    <property type="entry name" value="PAS_4"/>
</dbReference>
<keyword evidence="4" id="KW-1185">Reference proteome</keyword>
<evidence type="ECO:0000259" key="2">
    <source>
        <dbReference type="PROSITE" id="PS50112"/>
    </source>
</evidence>
<gene>
    <name evidence="3" type="ORF">QBA37_33715</name>
</gene>
<feature type="domain" description="PAS" evidence="2">
    <location>
        <begin position="173"/>
        <end position="227"/>
    </location>
</feature>
<dbReference type="Pfam" id="PF08448">
    <property type="entry name" value="PAS_4"/>
    <property type="match status" value="1"/>
</dbReference>
<sequence length="282" mass="30245">MPLDQVLNGTVQSTGALAAGIYLLAVDEPVLCLTAVCGMPVNTAAPWRRVAVSAAGPLSEAVRENHLVWVGRQEDMARLYPNAAAGLPYQFALAFAPLHGVRLWGALVLVWPKDHPPSLTRRERGHIVSSASRIARVLDQAPGPRKIPEQPRAVPLSPPGSDPAQTGLAADDLLQRLPAGALSFDLQGRITYVNDAAARMLGRTAEGLLGNSPWQAVPWLDDPVHEDHYRTAVFSREPVAYTALRPPDEWLDIRLYPGDSGISALNHVPAPSLHGSTCSDAV</sequence>
<comment type="caution">
    <text evidence="3">The sequence shown here is derived from an EMBL/GenBank/DDBJ whole genome shotgun (WGS) entry which is preliminary data.</text>
</comment>
<dbReference type="EMBL" id="JARUMK010000001">
    <property type="protein sequence ID" value="MEH0564142.1"/>
    <property type="molecule type" value="Genomic_DNA"/>
</dbReference>
<dbReference type="RefSeq" id="WP_319221443.1">
    <property type="nucleotide sequence ID" value="NZ_JARUMK010000001.1"/>
</dbReference>
<dbReference type="CDD" id="cd00130">
    <property type="entry name" value="PAS"/>
    <property type="match status" value="1"/>
</dbReference>